<feature type="region of interest" description="Disordered" evidence="2">
    <location>
        <begin position="547"/>
        <end position="576"/>
    </location>
</feature>
<organism evidence="3 4">
    <name type="scientific">Streptomyces virginiae</name>
    <name type="common">Streptomyces cinnamonensis</name>
    <dbReference type="NCBI Taxonomy" id="1961"/>
    <lineage>
        <taxon>Bacteria</taxon>
        <taxon>Bacillati</taxon>
        <taxon>Actinomycetota</taxon>
        <taxon>Actinomycetes</taxon>
        <taxon>Kitasatosporales</taxon>
        <taxon>Streptomycetaceae</taxon>
        <taxon>Streptomyces</taxon>
    </lineage>
</organism>
<protein>
    <submittedName>
        <fullName evidence="3">Uncharacterized protein</fullName>
    </submittedName>
</protein>
<comment type="caution">
    <text evidence="3">The sequence shown here is derived from an EMBL/GenBank/DDBJ whole genome shotgun (WGS) entry which is preliminary data.</text>
</comment>
<dbReference type="EMBL" id="LGUV01000346">
    <property type="protein sequence ID" value="KOG46763.1"/>
    <property type="molecule type" value="Genomic_DNA"/>
</dbReference>
<gene>
    <name evidence="3" type="ORF">ADK75_25825</name>
</gene>
<evidence type="ECO:0000256" key="2">
    <source>
        <dbReference type="SAM" id="MobiDB-lite"/>
    </source>
</evidence>
<name>A0A0L8M8Q3_STRVG</name>
<reference evidence="4" key="1">
    <citation type="submission" date="2015-07" db="EMBL/GenBank/DDBJ databases">
        <authorList>
            <consortium name="Consortium for Microbial Forensics and Genomics (microFORGE)"/>
            <person name="Knight B.M."/>
            <person name="Roberts D.P."/>
            <person name="Lin D."/>
            <person name="Hari K."/>
            <person name="Fletcher J."/>
            <person name="Melcher U."/>
            <person name="Blagden T."/>
            <person name="Winegar R.A."/>
        </authorList>
    </citation>
    <scope>NUCLEOTIDE SEQUENCE [LARGE SCALE GENOMIC DNA]</scope>
    <source>
        <strain evidence="4">NRRL B-1447</strain>
    </source>
</reference>
<dbReference type="InterPro" id="IPR036770">
    <property type="entry name" value="Ankyrin_rpt-contain_sf"/>
</dbReference>
<dbReference type="Proteomes" id="UP000037084">
    <property type="component" value="Unassembled WGS sequence"/>
</dbReference>
<evidence type="ECO:0000256" key="1">
    <source>
        <dbReference type="PROSITE-ProRule" id="PRU00023"/>
    </source>
</evidence>
<dbReference type="SUPFAM" id="SSF48403">
    <property type="entry name" value="Ankyrin repeat"/>
    <property type="match status" value="1"/>
</dbReference>
<feature type="compositionally biased region" description="Acidic residues" evidence="2">
    <location>
        <begin position="548"/>
        <end position="562"/>
    </location>
</feature>
<dbReference type="PROSITE" id="PS50088">
    <property type="entry name" value="ANK_REPEAT"/>
    <property type="match status" value="1"/>
</dbReference>
<accession>A0A0L8M8Q3</accession>
<keyword evidence="1" id="KW-0040">ANK repeat</keyword>
<dbReference type="PATRIC" id="fig|1961.12.peg.5780"/>
<dbReference type="AlphaFoldDB" id="A0A0L8M8Q3"/>
<sequence>MASAELPGGFRQEDGPAWQRIRRYAVPAWMIERATAHRLAGDWRAACAAAAVDVGFELPGLEARYGAAVAEAVAEDLRHFAPDLLRWHLPRLLAGRTTIAPELRILLASYGGPGGPTLSVTTPLLTEGSQRLRLHCAPVVAGKRHRYAGHGFVPEDWTAIRPFWDARCASELGERFAVADGLAERIAGLWERADVVGAYGAAGIACDLTVPPPQRYQRPTDPKSLFAQMPVDLTRLAPEVARLVAAGAGNRYRIAATWRCSVLLEHAGPDGLRARIIEQAAAVGVPHLPRYAWQRLPDAELVRTGRIAPRELHPLVAAALFPDAGPAVGPPGPDVGGPVRVRCRGGWHEVRSRGGVLDVPHTPEEQQRERAMRAFGGAVSGCFAVQQIWTTGEGRLPRALQAQRHEFFLRAQHGDTPGVVALLDAGMDPRVRDARGRGLLHVLHLLDHEALLPRLLASGLDLEARDKAERTPLLSAVHWGGSADLVRALLAAGSRIDVIDETELSLSQEIRRYKRSDLAFLRDRVDEEFPGIGADWFDEHLEYRAEAEAEDADDADDEAAADDENKNDNKNEDEDA</sequence>
<evidence type="ECO:0000313" key="4">
    <source>
        <dbReference type="Proteomes" id="UP000037084"/>
    </source>
</evidence>
<evidence type="ECO:0000313" key="3">
    <source>
        <dbReference type="EMBL" id="KOG46763.1"/>
    </source>
</evidence>
<dbReference type="Gene3D" id="1.25.40.20">
    <property type="entry name" value="Ankyrin repeat-containing domain"/>
    <property type="match status" value="1"/>
</dbReference>
<feature type="repeat" description="ANK" evidence="1">
    <location>
        <begin position="468"/>
        <end position="501"/>
    </location>
</feature>
<dbReference type="InterPro" id="IPR002110">
    <property type="entry name" value="Ankyrin_rpt"/>
</dbReference>
<proteinExistence type="predicted"/>